<feature type="chain" id="PRO_5045627050" evidence="2">
    <location>
        <begin position="16"/>
        <end position="227"/>
    </location>
</feature>
<feature type="compositionally biased region" description="Basic residues" evidence="1">
    <location>
        <begin position="120"/>
        <end position="130"/>
    </location>
</feature>
<feature type="signal peptide" evidence="2">
    <location>
        <begin position="1"/>
        <end position="15"/>
    </location>
</feature>
<keyword evidence="2" id="KW-0732">Signal</keyword>
<organism evidence="3 4">
    <name type="scientific">Durusdinium trenchii</name>
    <dbReference type="NCBI Taxonomy" id="1381693"/>
    <lineage>
        <taxon>Eukaryota</taxon>
        <taxon>Sar</taxon>
        <taxon>Alveolata</taxon>
        <taxon>Dinophyceae</taxon>
        <taxon>Suessiales</taxon>
        <taxon>Symbiodiniaceae</taxon>
        <taxon>Durusdinium</taxon>
    </lineage>
</organism>
<gene>
    <name evidence="3" type="ORF">SCF082_LOCUS32824</name>
</gene>
<protein>
    <submittedName>
        <fullName evidence="3">NUAK family SNF1-like kinase 2</fullName>
    </submittedName>
</protein>
<dbReference type="Proteomes" id="UP001642464">
    <property type="component" value="Unassembled WGS sequence"/>
</dbReference>
<accession>A0ABP0NLN2</accession>
<reference evidence="3 4" key="1">
    <citation type="submission" date="2024-02" db="EMBL/GenBank/DDBJ databases">
        <authorList>
            <person name="Chen Y."/>
            <person name="Shah S."/>
            <person name="Dougan E. K."/>
            <person name="Thang M."/>
            <person name="Chan C."/>
        </authorList>
    </citation>
    <scope>NUCLEOTIDE SEQUENCE [LARGE SCALE GENOMIC DNA]</scope>
</reference>
<feature type="compositionally biased region" description="Basic and acidic residues" evidence="1">
    <location>
        <begin position="60"/>
        <end position="71"/>
    </location>
</feature>
<evidence type="ECO:0000256" key="1">
    <source>
        <dbReference type="SAM" id="MobiDB-lite"/>
    </source>
</evidence>
<keyword evidence="4" id="KW-1185">Reference proteome</keyword>
<evidence type="ECO:0000256" key="2">
    <source>
        <dbReference type="SAM" id="SignalP"/>
    </source>
</evidence>
<comment type="caution">
    <text evidence="3">The sequence shown here is derived from an EMBL/GenBank/DDBJ whole genome shotgun (WGS) entry which is preliminary data.</text>
</comment>
<dbReference type="EMBL" id="CAXAMM010028757">
    <property type="protein sequence ID" value="CAK9063369.1"/>
    <property type="molecule type" value="Genomic_DNA"/>
</dbReference>
<feature type="region of interest" description="Disordered" evidence="1">
    <location>
        <begin position="59"/>
        <end position="135"/>
    </location>
</feature>
<evidence type="ECO:0000313" key="4">
    <source>
        <dbReference type="Proteomes" id="UP001642464"/>
    </source>
</evidence>
<evidence type="ECO:0000313" key="3">
    <source>
        <dbReference type="EMBL" id="CAK9063369.1"/>
    </source>
</evidence>
<proteinExistence type="predicted"/>
<feature type="compositionally biased region" description="Basic and acidic residues" evidence="1">
    <location>
        <begin position="102"/>
        <end position="119"/>
    </location>
</feature>
<name>A0ABP0NLN2_9DINO</name>
<sequence length="227" mass="25261">MWRIILGLYLLQIEAARPDGDLAGLMTLDQAEMKRVSDDIKNGNLDAAAASKIHIGLQDSQEREAEQEVPRPHPALLQEQSGKLSKESKKTARHASHASHAASKDVAKGHAVKSRENALKKHKEKAKTKSGTRNMFFQDVAKSHEKLDHALKSYKDVADKEQQRATEVYEKLGAYKSSIAKLRSPLQQITSQVKELHTKMAKVLQADEKERLEPLNSLEAELGNGKT</sequence>